<organism evidence="2 3">
    <name type="scientific">Angomonas deanei</name>
    <dbReference type="NCBI Taxonomy" id="59799"/>
    <lineage>
        <taxon>Eukaryota</taxon>
        <taxon>Discoba</taxon>
        <taxon>Euglenozoa</taxon>
        <taxon>Kinetoplastea</taxon>
        <taxon>Metakinetoplastina</taxon>
        <taxon>Trypanosomatida</taxon>
        <taxon>Trypanosomatidae</taxon>
        <taxon>Strigomonadinae</taxon>
        <taxon>Angomonas</taxon>
    </lineage>
</organism>
<feature type="region of interest" description="Disordered" evidence="1">
    <location>
        <begin position="498"/>
        <end position="632"/>
    </location>
</feature>
<feature type="compositionally biased region" description="Polar residues" evidence="1">
    <location>
        <begin position="340"/>
        <end position="355"/>
    </location>
</feature>
<keyword evidence="3" id="KW-1185">Reference proteome</keyword>
<dbReference type="PANTHER" id="PTHR37028:SF9">
    <property type="entry name" value="NUCLEAR PROTEIN MDM1"/>
    <property type="match status" value="1"/>
</dbReference>
<feature type="region of interest" description="Disordered" evidence="1">
    <location>
        <begin position="425"/>
        <end position="455"/>
    </location>
</feature>
<dbReference type="EMBL" id="LR877161">
    <property type="protein sequence ID" value="CAD2220536.1"/>
    <property type="molecule type" value="Genomic_DNA"/>
</dbReference>
<accession>A0A7G2CL34</accession>
<evidence type="ECO:0000313" key="3">
    <source>
        <dbReference type="Proteomes" id="UP000515908"/>
    </source>
</evidence>
<feature type="compositionally biased region" description="Acidic residues" evidence="1">
    <location>
        <begin position="583"/>
        <end position="592"/>
    </location>
</feature>
<reference evidence="2 3" key="1">
    <citation type="submission" date="2020-08" db="EMBL/GenBank/DDBJ databases">
        <authorList>
            <person name="Newling K."/>
            <person name="Davey J."/>
            <person name="Forrester S."/>
        </authorList>
    </citation>
    <scope>NUCLEOTIDE SEQUENCE [LARGE SCALE GENOMIC DNA]</scope>
    <source>
        <strain evidence="3">Crithidia deanei Carvalho (ATCC PRA-265)</strain>
    </source>
</reference>
<feature type="region of interest" description="Disordered" evidence="1">
    <location>
        <begin position="319"/>
        <end position="381"/>
    </location>
</feature>
<feature type="compositionally biased region" description="Basic and acidic residues" evidence="1">
    <location>
        <begin position="425"/>
        <end position="444"/>
    </location>
</feature>
<protein>
    <submittedName>
        <fullName evidence="2">Uncharacterized protein</fullName>
    </submittedName>
</protein>
<evidence type="ECO:0000313" key="2">
    <source>
        <dbReference type="EMBL" id="CAD2220536.1"/>
    </source>
</evidence>
<feature type="compositionally biased region" description="Basic and acidic residues" evidence="1">
    <location>
        <begin position="369"/>
        <end position="380"/>
    </location>
</feature>
<name>A0A7G2CL34_9TRYP</name>
<dbReference type="PANTHER" id="PTHR37028">
    <property type="entry name" value="UNNAMED PRODUCT-RELATED"/>
    <property type="match status" value="1"/>
</dbReference>
<proteinExistence type="predicted"/>
<feature type="compositionally biased region" description="Polar residues" evidence="1">
    <location>
        <begin position="600"/>
        <end position="623"/>
    </location>
</feature>
<dbReference type="AlphaFoldDB" id="A0A7G2CL34"/>
<dbReference type="VEuPathDB" id="TriTrypDB:ADEAN_000805800"/>
<gene>
    <name evidence="2" type="ORF">ADEAN_000805800</name>
</gene>
<dbReference type="Proteomes" id="UP000515908">
    <property type="component" value="Chromosome 17"/>
</dbReference>
<sequence length="632" mass="75019">MSEADLSNLVQYLQRAGEQYKEHIELLRQQRLMKIDNENTFRPKITEYADRYHSKSRLRHETTIEERLHTLQESKRQREEELRERYKKLKALEEAKHCTFKPTITNRASQKSRKGSFLEESKQWLSERDSRIERRRQQSLLEESVGTGQPQITLYAQEKAMEERSLYPSLRVEDRLLLREEERRRHNYELVEKSVSSAVLNTSSISGKSGRSIKPFQPEISEFASQLEFDEDVVERLYSSAPPAVYDGDFRRHCTFHPEVSETSRVLSQQYYRELDLEEEPTHERLYLNPRPEPKYRKRETEAYTWQPEINQNSIRMVNERRSRSVTADSSHMTRDDSPTSRLHATQTASQSRQGSEGRYKFKKPVITPKEREVQEESTFHPKISKVSEQMWKRQLQLLQADGTVGSSAEARELLWRKMEQRKEKEAEKQKRRTEQEDLKECTFKPRAGRPPQRNYGMEEMTVQQRSALWEKQRQQRLQRLQRGTEKSVLEECTFHPNVSATVPPTRSRSRRPATGTDTYIARQEEARRRREEAKVWWRPKPQRSKEGAPVLGRERNQSPVGGQHATYAQGQRHQDETPSFYYDDDDEDEEEYRFILQQPAPQNGAQQYFNQEHSFQKQNTQPYRVGQRSFV</sequence>
<feature type="compositionally biased region" description="Basic and acidic residues" evidence="1">
    <location>
        <begin position="523"/>
        <end position="536"/>
    </location>
</feature>
<evidence type="ECO:0000256" key="1">
    <source>
        <dbReference type="SAM" id="MobiDB-lite"/>
    </source>
</evidence>